<feature type="domain" description="Rho-GAP" evidence="18">
    <location>
        <begin position="650"/>
        <end position="836"/>
    </location>
</feature>
<comment type="catalytic activity">
    <reaction evidence="12">
        <text>N-terminal glycyl-[protein] + acetyl-CoA = N-terminal N(alpha)-acetylglycyl-[protein] + CoA + H(+)</text>
        <dbReference type="Rhea" id="RHEA:50496"/>
        <dbReference type="Rhea" id="RHEA-COMP:12666"/>
        <dbReference type="Rhea" id="RHEA-COMP:12700"/>
        <dbReference type="ChEBI" id="CHEBI:15378"/>
        <dbReference type="ChEBI" id="CHEBI:57287"/>
        <dbReference type="ChEBI" id="CHEBI:57288"/>
        <dbReference type="ChEBI" id="CHEBI:64723"/>
        <dbReference type="ChEBI" id="CHEBI:133369"/>
        <dbReference type="EC" id="2.3.1.255"/>
    </reaction>
</comment>
<dbReference type="InterPro" id="IPR001060">
    <property type="entry name" value="FCH_dom"/>
</dbReference>
<dbReference type="Pfam" id="PF00583">
    <property type="entry name" value="Acetyltransf_1"/>
    <property type="match status" value="1"/>
</dbReference>
<comment type="catalytic activity">
    <reaction evidence="11">
        <text>N-terminal L-valyl-[protein] + acetyl-CoA = N-terminal N(alpha)-acetyl-L-valyl-[protein] + CoA + H(+)</text>
        <dbReference type="Rhea" id="RHEA:50508"/>
        <dbReference type="Rhea" id="RHEA-COMP:12705"/>
        <dbReference type="Rhea" id="RHEA-COMP:12706"/>
        <dbReference type="ChEBI" id="CHEBI:15378"/>
        <dbReference type="ChEBI" id="CHEBI:57287"/>
        <dbReference type="ChEBI" id="CHEBI:57288"/>
        <dbReference type="ChEBI" id="CHEBI:64741"/>
        <dbReference type="ChEBI" id="CHEBI:133371"/>
        <dbReference type="EC" id="2.3.1.255"/>
    </reaction>
</comment>
<proteinExistence type="inferred from homology"/>
<evidence type="ECO:0000256" key="3">
    <source>
        <dbReference type="ARBA" id="ARBA00022490"/>
    </source>
</evidence>
<dbReference type="Proteomes" id="UP000693946">
    <property type="component" value="Linkage Group LG11"/>
</dbReference>
<evidence type="ECO:0000256" key="14">
    <source>
        <dbReference type="ARBA" id="ARBA00049266"/>
    </source>
</evidence>
<evidence type="ECO:0000256" key="4">
    <source>
        <dbReference type="ARBA" id="ARBA00022679"/>
    </source>
</evidence>
<feature type="compositionally biased region" description="Low complexity" evidence="17">
    <location>
        <begin position="883"/>
        <end position="897"/>
    </location>
</feature>
<evidence type="ECO:0000256" key="11">
    <source>
        <dbReference type="ARBA" id="ARBA00047805"/>
    </source>
</evidence>
<dbReference type="SMART" id="SM00324">
    <property type="entry name" value="RhoGAP"/>
    <property type="match status" value="1"/>
</dbReference>
<evidence type="ECO:0000259" key="20">
    <source>
        <dbReference type="PROSITE" id="PS51741"/>
    </source>
</evidence>
<organism evidence="21 22">
    <name type="scientific">Solea senegalensis</name>
    <name type="common">Senegalese sole</name>
    <dbReference type="NCBI Taxonomy" id="28829"/>
    <lineage>
        <taxon>Eukaryota</taxon>
        <taxon>Metazoa</taxon>
        <taxon>Chordata</taxon>
        <taxon>Craniata</taxon>
        <taxon>Vertebrata</taxon>
        <taxon>Euteleostomi</taxon>
        <taxon>Actinopterygii</taxon>
        <taxon>Neopterygii</taxon>
        <taxon>Teleostei</taxon>
        <taxon>Neoteleostei</taxon>
        <taxon>Acanthomorphata</taxon>
        <taxon>Carangaria</taxon>
        <taxon>Pleuronectiformes</taxon>
        <taxon>Pleuronectoidei</taxon>
        <taxon>Soleidae</taxon>
        <taxon>Solea</taxon>
    </lineage>
</organism>
<dbReference type="InterPro" id="IPR000198">
    <property type="entry name" value="RhoGAP_dom"/>
</dbReference>
<dbReference type="InterPro" id="IPR000182">
    <property type="entry name" value="GNAT_dom"/>
</dbReference>
<evidence type="ECO:0000256" key="1">
    <source>
        <dbReference type="ARBA" id="ARBA00004123"/>
    </source>
</evidence>
<comment type="subcellular location">
    <subcellularLocation>
        <location evidence="2">Cytoplasm</location>
    </subcellularLocation>
    <subcellularLocation>
        <location evidence="1">Nucleus</location>
    </subcellularLocation>
</comment>
<dbReference type="PANTHER" id="PTHR14166">
    <property type="entry name" value="SLIT-ROBO RHO GTPASE ACTIVATING PROTEIN"/>
    <property type="match status" value="1"/>
</dbReference>
<dbReference type="InterPro" id="IPR031160">
    <property type="entry name" value="F_BAR_dom"/>
</dbReference>
<dbReference type="InterPro" id="IPR051627">
    <property type="entry name" value="SLIT-ROBO_RhoGAP"/>
</dbReference>
<evidence type="ECO:0000256" key="12">
    <source>
        <dbReference type="ARBA" id="ARBA00047954"/>
    </source>
</evidence>
<evidence type="ECO:0000256" key="6">
    <source>
        <dbReference type="ARBA" id="ARBA00023242"/>
    </source>
</evidence>
<evidence type="ECO:0000256" key="9">
    <source>
        <dbReference type="ARBA" id="ARBA00026110"/>
    </source>
</evidence>
<feature type="compositionally biased region" description="Basic and acidic residues" evidence="17">
    <location>
        <begin position="898"/>
        <end position="907"/>
    </location>
</feature>
<dbReference type="GO" id="GO:0005737">
    <property type="term" value="C:cytoplasm"/>
    <property type="evidence" value="ECO:0007669"/>
    <property type="project" value="UniProtKB-SubCell"/>
</dbReference>
<dbReference type="FunFam" id="3.40.630.30:FF:000014">
    <property type="entry name" value="N-alpha-acetyltransferase 10 isoform X1"/>
    <property type="match status" value="1"/>
</dbReference>
<feature type="region of interest" description="Disordered" evidence="17">
    <location>
        <begin position="883"/>
        <end position="909"/>
    </location>
</feature>
<feature type="domain" description="F-BAR" evidence="20">
    <location>
        <begin position="199"/>
        <end position="465"/>
    </location>
</feature>
<keyword evidence="4" id="KW-0808">Transferase</keyword>
<comment type="catalytic activity">
    <reaction evidence="15">
        <text>N-terminal L-threonyl-[protein] + acetyl-CoA = N-terminal N(alpha)-acetyl-L-threonyl-[protein] + CoA + H(+)</text>
        <dbReference type="Rhea" id="RHEA:50516"/>
        <dbReference type="Rhea" id="RHEA-COMP:12709"/>
        <dbReference type="Rhea" id="RHEA-COMP:12710"/>
        <dbReference type="ChEBI" id="CHEBI:15378"/>
        <dbReference type="ChEBI" id="CHEBI:57287"/>
        <dbReference type="ChEBI" id="CHEBI:57288"/>
        <dbReference type="ChEBI" id="CHEBI:64739"/>
        <dbReference type="ChEBI" id="CHEBI:133375"/>
        <dbReference type="EC" id="2.3.1.255"/>
    </reaction>
</comment>
<feature type="compositionally biased region" description="Basic residues" evidence="17">
    <location>
        <begin position="624"/>
        <end position="636"/>
    </location>
</feature>
<evidence type="ECO:0000256" key="17">
    <source>
        <dbReference type="SAM" id="MobiDB-lite"/>
    </source>
</evidence>
<comment type="catalytic activity">
    <reaction evidence="10">
        <text>N-terminal L-seryl-[protein] + acetyl-CoA = N-terminal N(alpha)-acetyl-L-seryl-[protein] + CoA + H(+)</text>
        <dbReference type="Rhea" id="RHEA:50504"/>
        <dbReference type="Rhea" id="RHEA-COMP:12703"/>
        <dbReference type="Rhea" id="RHEA-COMP:12704"/>
        <dbReference type="ChEBI" id="CHEBI:15378"/>
        <dbReference type="ChEBI" id="CHEBI:57287"/>
        <dbReference type="ChEBI" id="CHEBI:57288"/>
        <dbReference type="ChEBI" id="CHEBI:64738"/>
        <dbReference type="ChEBI" id="CHEBI:83690"/>
        <dbReference type="EC" id="2.3.1.255"/>
    </reaction>
</comment>
<evidence type="ECO:0000256" key="5">
    <source>
        <dbReference type="ARBA" id="ARBA00023054"/>
    </source>
</evidence>
<accession>A0AAV6STX3</accession>
<feature type="domain" description="N-acetyltransferase" evidence="19">
    <location>
        <begin position="1"/>
        <end position="148"/>
    </location>
</feature>
<evidence type="ECO:0000256" key="15">
    <source>
        <dbReference type="ARBA" id="ARBA00049434"/>
    </source>
</evidence>
<dbReference type="PROSITE" id="PS51186">
    <property type="entry name" value="GNAT"/>
    <property type="match status" value="1"/>
</dbReference>
<dbReference type="Pfam" id="PF00611">
    <property type="entry name" value="FCH"/>
    <property type="match status" value="1"/>
</dbReference>
<keyword evidence="6" id="KW-0539">Nucleus</keyword>
<evidence type="ECO:0000256" key="2">
    <source>
        <dbReference type="ARBA" id="ARBA00004496"/>
    </source>
</evidence>
<dbReference type="PROSITE" id="PS51741">
    <property type="entry name" value="F_BAR"/>
    <property type="match status" value="1"/>
</dbReference>
<dbReference type="CDD" id="cd04301">
    <property type="entry name" value="NAT_SF"/>
    <property type="match status" value="1"/>
</dbReference>
<evidence type="ECO:0000256" key="16">
    <source>
        <dbReference type="PROSITE-ProRule" id="PRU01077"/>
    </source>
</evidence>
<feature type="compositionally biased region" description="Low complexity" evidence="17">
    <location>
        <begin position="996"/>
        <end position="1007"/>
    </location>
</feature>
<comment type="catalytic activity">
    <reaction evidence="14">
        <text>N-terminal L-cysteinyl-[protein] + acetyl-CoA = N-terminal N(alpha)-acetyl-L-cysteinyl-[protein] + CoA + H(+)</text>
        <dbReference type="Rhea" id="RHEA:50512"/>
        <dbReference type="Rhea" id="RHEA-COMP:12707"/>
        <dbReference type="Rhea" id="RHEA-COMP:12708"/>
        <dbReference type="ChEBI" id="CHEBI:15378"/>
        <dbReference type="ChEBI" id="CHEBI:57287"/>
        <dbReference type="ChEBI" id="CHEBI:57288"/>
        <dbReference type="ChEBI" id="CHEBI:65250"/>
        <dbReference type="ChEBI" id="CHEBI:133372"/>
        <dbReference type="EC" id="2.3.1.255"/>
    </reaction>
</comment>
<keyword evidence="7" id="KW-0012">Acyltransferase</keyword>
<dbReference type="PROSITE" id="PS50238">
    <property type="entry name" value="RHOGAP"/>
    <property type="match status" value="1"/>
</dbReference>
<evidence type="ECO:0000256" key="7">
    <source>
        <dbReference type="ARBA" id="ARBA00023315"/>
    </source>
</evidence>
<feature type="compositionally biased region" description="Basic residues" evidence="17">
    <location>
        <begin position="1013"/>
        <end position="1023"/>
    </location>
</feature>
<evidence type="ECO:0000256" key="8">
    <source>
        <dbReference type="ARBA" id="ARBA00025786"/>
    </source>
</evidence>
<evidence type="ECO:0000256" key="13">
    <source>
        <dbReference type="ARBA" id="ARBA00048236"/>
    </source>
</evidence>
<keyword evidence="3" id="KW-0963">Cytoplasm</keyword>
<dbReference type="EC" id="2.3.1.255" evidence="9"/>
<dbReference type="FunFam" id="1.10.555.10:FF:000026">
    <property type="entry name" value="Rho GTPase activating protein 4"/>
    <property type="match status" value="1"/>
</dbReference>
<dbReference type="EMBL" id="JAGKHQ010000003">
    <property type="protein sequence ID" value="KAG7520249.1"/>
    <property type="molecule type" value="Genomic_DNA"/>
</dbReference>
<evidence type="ECO:0000256" key="10">
    <source>
        <dbReference type="ARBA" id="ARBA00047491"/>
    </source>
</evidence>
<comment type="caution">
    <text evidence="21">The sequence shown here is derived from an EMBL/GenBank/DDBJ whole genome shotgun (WGS) entry which is preliminary data.</text>
</comment>
<sequence length="1035" mass="117386">MKKPEDLMNMQHCNLLCLPENYQMKYYFYHGLSWPQLSYIAEDENGKIVGYVLAKMEEDPDDVPHGHITSLAVKRSHRRLGLAQKLMDQASRAMIENFNAKYVSLHVRKSNRAALHLYSNTLKFQISEVEPKYYADGEDAYAMKRDLAHMADELRKPGAQETCQDCSSSEFHPVGATMNSHVKLRKEKVGVVDYDTQIKEVRCQLTDQLKVLDLQLEQKTQQLQDLTDYLRRRGEIESEYARSLEKLAERFTSRIKRKETSSHSVSKVWLTLLSQTRQESRDHNGLSESCCNFLIHPLTYCLEYTQRLAKKSKDVCSQLQDGLLKGTTELQTAWRTYYQYHTEYVCAQGKLKEAAKLEEKQKQSAAKKLERLIEKRQGKVQEIHLKCSKARNDYLINLGAANASMNKYYFQDISTLIDCADVGYHLSLGRVLQAYMSKRRQAQQNLSTGLKQLEGAMSELDQSHDRDTFLQDNYNTFSMPLRFTYQPHDGDQISEVSAESEMRCELETRFKQIQTRMKAVTLETEEASKNMLAAHSSLVETIGDDDLEPSSYGSSSKEGSIENLTVKPSVARRRANLQEIENMYFTRVKEYLVGSSLVSKLQAKHDLLKVAVEKADASNGYQPRHGRKSMRVRRNHSSTSLTHNHKLFNGDMMSFIQASGQQIPIVVESCICFINLNGLHHEGIFRVPGSQTEVNNLRDAFERGQDPLAEQTYDMDSVAGVLKLYFRSLNHPLFPIDSTNQLLEYAQIKSKAERAAQLKTVIASYPEPVIVVMRYLFAFLYHVSQYSDENMMQPYNLAVCFGPSLVRVAQEEDAVTLQPQINALVTSIIIQHESIFPSQSEVQGPVYEKCMTLEQDDCESLIEEGDVEAEYSHGKDELETFSLADSSTSLSAAPSQTSDERPRDRDISSSCSFEIDRNRLTCLTAGGAIAPGKLMFQRPVGPQCRPRRAPSPFLVHRLIQEHSSSEDVGVQVDKEVCRQMDSVFKELLSRQVPQDPSSSSSTTSSPSVQAAQRKGKRDGRRGKGGGLFKSVDPLD</sequence>
<gene>
    <name evidence="21" type="ORF">JOB18_025825</name>
</gene>
<evidence type="ECO:0000313" key="21">
    <source>
        <dbReference type="EMBL" id="KAG7520249.1"/>
    </source>
</evidence>
<evidence type="ECO:0000259" key="18">
    <source>
        <dbReference type="PROSITE" id="PS50238"/>
    </source>
</evidence>
<dbReference type="Pfam" id="PF00620">
    <property type="entry name" value="RhoGAP"/>
    <property type="match status" value="1"/>
</dbReference>
<dbReference type="GO" id="GO:0005634">
    <property type="term" value="C:nucleus"/>
    <property type="evidence" value="ECO:0007669"/>
    <property type="project" value="UniProtKB-SubCell"/>
</dbReference>
<reference evidence="21 22" key="1">
    <citation type="journal article" date="2021" name="Sci. Rep.">
        <title>Chromosome anchoring in Senegalese sole (Solea senegalensis) reveals sex-associated markers and genome rearrangements in flatfish.</title>
        <authorList>
            <person name="Guerrero-Cozar I."/>
            <person name="Gomez-Garrido J."/>
            <person name="Berbel C."/>
            <person name="Martinez-Blanch J.F."/>
            <person name="Alioto T."/>
            <person name="Claros M.G."/>
            <person name="Gagnaire P.A."/>
            <person name="Manchado M."/>
        </authorList>
    </citation>
    <scope>NUCLEOTIDE SEQUENCE [LARGE SCALE GENOMIC DNA]</scope>
    <source>
        <strain evidence="21">Sse05_10M</strain>
    </source>
</reference>
<feature type="region of interest" description="Disordered" evidence="17">
    <location>
        <begin position="988"/>
        <end position="1035"/>
    </location>
</feature>
<dbReference type="SMART" id="SM00055">
    <property type="entry name" value="FCH"/>
    <property type="match status" value="1"/>
</dbReference>
<protein>
    <recommendedName>
        <fullName evidence="9">N-terminal amino-acid N(alpha)-acetyltransferase NatA</fullName>
        <ecNumber evidence="9">2.3.1.255</ecNumber>
    </recommendedName>
</protein>
<keyword evidence="22" id="KW-1185">Reference proteome</keyword>
<feature type="region of interest" description="Disordered" evidence="17">
    <location>
        <begin position="618"/>
        <end position="643"/>
    </location>
</feature>
<evidence type="ECO:0000259" key="19">
    <source>
        <dbReference type="PROSITE" id="PS51186"/>
    </source>
</evidence>
<keyword evidence="5 16" id="KW-0175">Coiled coil</keyword>
<comment type="similarity">
    <text evidence="8">Belongs to the acetyltransferase family. ARD1 subfamily.</text>
</comment>
<dbReference type="CDD" id="cd07656">
    <property type="entry name" value="F-BAR_srGAP"/>
    <property type="match status" value="1"/>
</dbReference>
<dbReference type="GO" id="GO:0004596">
    <property type="term" value="F:protein-N-terminal amino-acid acetyltransferase activity"/>
    <property type="evidence" value="ECO:0007669"/>
    <property type="project" value="UniProtKB-EC"/>
</dbReference>
<dbReference type="GO" id="GO:0007165">
    <property type="term" value="P:signal transduction"/>
    <property type="evidence" value="ECO:0007669"/>
    <property type="project" value="InterPro"/>
</dbReference>
<dbReference type="AlphaFoldDB" id="A0AAV6STX3"/>
<evidence type="ECO:0000313" key="22">
    <source>
        <dbReference type="Proteomes" id="UP000693946"/>
    </source>
</evidence>
<name>A0AAV6STX3_SOLSE</name>
<comment type="catalytic activity">
    <reaction evidence="13">
        <text>N-terminal L-alanyl-[protein] + acetyl-CoA = N-terminal N(alpha)-acetyl-L-alanyl-[protein] + CoA + H(+)</text>
        <dbReference type="Rhea" id="RHEA:50500"/>
        <dbReference type="Rhea" id="RHEA-COMP:12701"/>
        <dbReference type="Rhea" id="RHEA-COMP:12702"/>
        <dbReference type="ChEBI" id="CHEBI:15378"/>
        <dbReference type="ChEBI" id="CHEBI:57287"/>
        <dbReference type="ChEBI" id="CHEBI:57288"/>
        <dbReference type="ChEBI" id="CHEBI:64718"/>
        <dbReference type="ChEBI" id="CHEBI:83683"/>
        <dbReference type="EC" id="2.3.1.255"/>
    </reaction>
</comment>